<dbReference type="PRINTS" id="PR00111">
    <property type="entry name" value="ABHYDROLASE"/>
</dbReference>
<evidence type="ECO:0000256" key="1">
    <source>
        <dbReference type="ARBA" id="ARBA00022801"/>
    </source>
</evidence>
<dbReference type="EMBL" id="UOET01000552">
    <property type="protein sequence ID" value="VAW30685.1"/>
    <property type="molecule type" value="Genomic_DNA"/>
</dbReference>
<dbReference type="SUPFAM" id="SSF53474">
    <property type="entry name" value="alpha/beta-Hydrolases"/>
    <property type="match status" value="1"/>
</dbReference>
<gene>
    <name evidence="3" type="ORF">MNBD_BACTEROID07-2029</name>
</gene>
<name>A0A3B0UI27_9ZZZZ</name>
<dbReference type="AlphaFoldDB" id="A0A3B0UI27"/>
<accession>A0A3B0UI27</accession>
<proteinExistence type="predicted"/>
<reference evidence="3" key="1">
    <citation type="submission" date="2018-06" db="EMBL/GenBank/DDBJ databases">
        <authorList>
            <person name="Zhirakovskaya E."/>
        </authorList>
    </citation>
    <scope>NUCLEOTIDE SEQUENCE</scope>
</reference>
<evidence type="ECO:0000259" key="2">
    <source>
        <dbReference type="Pfam" id="PF00561"/>
    </source>
</evidence>
<dbReference type="PANTHER" id="PTHR46118:SF4">
    <property type="entry name" value="PROTEIN ABHD11"/>
    <property type="match status" value="1"/>
</dbReference>
<keyword evidence="1" id="KW-0378">Hydrolase</keyword>
<dbReference type="GO" id="GO:0016787">
    <property type="term" value="F:hydrolase activity"/>
    <property type="evidence" value="ECO:0007669"/>
    <property type="project" value="UniProtKB-KW"/>
</dbReference>
<dbReference type="PANTHER" id="PTHR46118">
    <property type="entry name" value="PROTEIN ABHD11"/>
    <property type="match status" value="1"/>
</dbReference>
<dbReference type="InterPro" id="IPR029058">
    <property type="entry name" value="AB_hydrolase_fold"/>
</dbReference>
<feature type="non-terminal residue" evidence="3">
    <location>
        <position position="1"/>
    </location>
</feature>
<dbReference type="Gene3D" id="3.40.50.1820">
    <property type="entry name" value="alpha/beta hydrolase"/>
    <property type="match status" value="1"/>
</dbReference>
<feature type="domain" description="AB hydrolase-1" evidence="2">
    <location>
        <begin position="4"/>
        <end position="236"/>
    </location>
</feature>
<organism evidence="3">
    <name type="scientific">hydrothermal vent metagenome</name>
    <dbReference type="NCBI Taxonomy" id="652676"/>
    <lineage>
        <taxon>unclassified sequences</taxon>
        <taxon>metagenomes</taxon>
        <taxon>ecological metagenomes</taxon>
    </lineage>
</organism>
<evidence type="ECO:0000313" key="3">
    <source>
        <dbReference type="EMBL" id="VAW30685.1"/>
    </source>
</evidence>
<dbReference type="Pfam" id="PF00561">
    <property type="entry name" value="Abhydrolase_1"/>
    <property type="match status" value="1"/>
</dbReference>
<dbReference type="InterPro" id="IPR000073">
    <property type="entry name" value="AB_hydrolase_1"/>
</dbReference>
<sequence>EGDKPLIILHGLFGVSDNWATFARRIAMEGFEVYVPDQRNHGQSPHSGNFNYLALTDDLFEFIDEHEIEHPLLLGHSMGGKVAMRFTLENPDLVEKLVVVDISMKSYPPRTQHKQIIKAMRQVDLESVKNRKQVEEQLEKYISVQRIRQFILKNLHRTSQNSFAWRMNLDGIETNLDDMFDAIETDQTFEKPTLFVKGGASDYILLEDFDAIRKNFPHAEIVTIAGTSHWVHVEAPERFYQLTYGFLKGNPTWYKNLKKEDTLN</sequence>
<protein>
    <recommendedName>
        <fullName evidence="2">AB hydrolase-1 domain-containing protein</fullName>
    </recommendedName>
</protein>